<reference evidence="1" key="1">
    <citation type="journal article" date="2021" name="Proc. Natl. Acad. Sci. U.S.A.">
        <title>A Catalog of Tens of Thousands of Viruses from Human Metagenomes Reveals Hidden Associations with Chronic Diseases.</title>
        <authorList>
            <person name="Tisza M.J."/>
            <person name="Buck C.B."/>
        </authorList>
    </citation>
    <scope>NUCLEOTIDE SEQUENCE</scope>
    <source>
        <strain evidence="1">Ctrgt10</strain>
    </source>
</reference>
<dbReference type="EMBL" id="BK014839">
    <property type="protein sequence ID" value="DAD78093.1"/>
    <property type="molecule type" value="Genomic_DNA"/>
</dbReference>
<sequence>METWYRITYINEAGFPCKATVKDVKYYYWTSKRNIYGKYEKVEKSLVGKFFKKLKKCSNIDIKPVEVE</sequence>
<accession>A0A8S5M704</accession>
<name>A0A8S5M704_9CAUD</name>
<protein>
    <submittedName>
        <fullName evidence="1">Uncharacterized protein</fullName>
    </submittedName>
</protein>
<evidence type="ECO:0000313" key="1">
    <source>
        <dbReference type="EMBL" id="DAD78093.1"/>
    </source>
</evidence>
<proteinExistence type="predicted"/>
<organism evidence="1">
    <name type="scientific">Siphoviridae sp. ctrgt10</name>
    <dbReference type="NCBI Taxonomy" id="2826479"/>
    <lineage>
        <taxon>Viruses</taxon>
        <taxon>Duplodnaviria</taxon>
        <taxon>Heunggongvirae</taxon>
        <taxon>Uroviricota</taxon>
        <taxon>Caudoviricetes</taxon>
    </lineage>
</organism>